<gene>
    <name evidence="1" type="ORF">BW425_13925</name>
</gene>
<dbReference type="EMBL" id="MWPX01000014">
    <property type="protein sequence ID" value="OUM48259.1"/>
    <property type="molecule type" value="Genomic_DNA"/>
</dbReference>
<comment type="caution">
    <text evidence="1">The sequence shown here is derived from an EMBL/GenBank/DDBJ whole genome shotgun (WGS) entry which is preliminary data.</text>
</comment>
<proteinExistence type="predicted"/>
<name>A0A1Y3MCV0_9BACI</name>
<dbReference type="SUPFAM" id="SSF109854">
    <property type="entry name" value="DinB/YfiT-like putative metalloenzymes"/>
    <property type="match status" value="1"/>
</dbReference>
<dbReference type="Gene3D" id="1.20.120.450">
    <property type="entry name" value="dinb family like domain"/>
    <property type="match status" value="1"/>
</dbReference>
<dbReference type="AlphaFoldDB" id="A0A1Y3MCV0"/>
<evidence type="ECO:0008006" key="3">
    <source>
        <dbReference type="Google" id="ProtNLM"/>
    </source>
</evidence>
<accession>A0A1Y3MCV0</accession>
<evidence type="ECO:0000313" key="2">
    <source>
        <dbReference type="Proteomes" id="UP000195321"/>
    </source>
</evidence>
<protein>
    <recommendedName>
        <fullName evidence="3">Group-specific protein</fullName>
    </recommendedName>
</protein>
<sequence length="163" mass="19342">MELFYKIAYHRMYDHYLPKLLQTIGYLNEEELWKSDRTVNSIGSIVLHICEHIKRNSSRYSNPNIHFENGIEEYFPIMHLSPAMLSETVQGTFDEWKKEYVKACNENTRIDIHCLFHLVEHTSYHLGQVVDRTKLLKGKKFDFCQNGLNEKNLRFSIENTTVL</sequence>
<evidence type="ECO:0000313" key="1">
    <source>
        <dbReference type="EMBL" id="OUM48259.1"/>
    </source>
</evidence>
<reference evidence="1 2" key="1">
    <citation type="submission" date="2017-02" db="EMBL/GenBank/DDBJ databases">
        <title>Bacillus pseudomycoides isolate FSL K6-0042.</title>
        <authorList>
            <person name="Kovac J."/>
        </authorList>
    </citation>
    <scope>NUCLEOTIDE SEQUENCE [LARGE SCALE GENOMIC DNA]</scope>
    <source>
        <strain evidence="1 2">FSL K6-0042</strain>
    </source>
</reference>
<dbReference type="InterPro" id="IPR034660">
    <property type="entry name" value="DinB/YfiT-like"/>
</dbReference>
<dbReference type="RefSeq" id="WP_088094122.1">
    <property type="nucleotide sequence ID" value="NZ_JBEUTC010000375.1"/>
</dbReference>
<dbReference type="Proteomes" id="UP000195321">
    <property type="component" value="Unassembled WGS sequence"/>
</dbReference>
<organism evidence="1 2">
    <name type="scientific">Bacillus pseudomycoides</name>
    <dbReference type="NCBI Taxonomy" id="64104"/>
    <lineage>
        <taxon>Bacteria</taxon>
        <taxon>Bacillati</taxon>
        <taxon>Bacillota</taxon>
        <taxon>Bacilli</taxon>
        <taxon>Bacillales</taxon>
        <taxon>Bacillaceae</taxon>
        <taxon>Bacillus</taxon>
        <taxon>Bacillus cereus group</taxon>
    </lineage>
</organism>